<name>A0A2P6QQ86_ROSCH</name>
<evidence type="ECO:0000256" key="6">
    <source>
        <dbReference type="SAM" id="Coils"/>
    </source>
</evidence>
<keyword evidence="9" id="KW-1185">Reference proteome</keyword>
<comment type="subcellular location">
    <subcellularLocation>
        <location evidence="1">Nucleus</location>
    </subcellularLocation>
</comment>
<reference evidence="8 9" key="1">
    <citation type="journal article" date="2018" name="Nat. Genet.">
        <title>The Rosa genome provides new insights in the design of modern roses.</title>
        <authorList>
            <person name="Bendahmane M."/>
        </authorList>
    </citation>
    <scope>NUCLEOTIDE SEQUENCE [LARGE SCALE GENOMIC DNA]</scope>
    <source>
        <strain evidence="9">cv. Old Blush</strain>
    </source>
</reference>
<evidence type="ECO:0000256" key="5">
    <source>
        <dbReference type="ARBA" id="ARBA00023242"/>
    </source>
</evidence>
<sequence length="263" mass="30810">MYIYSNRTFWNLKFPHTRRAQRSRETKNKKMDRFILEALEGDSLWYENPPVLNPSAFVPYTEAPESGKPTNSGSNSMNMNKRMVRFLRKSYPPSTARIEIGEKEHGKDKGFRHMINERMRREKQKQSYFALHSLLPNGTKSDKNWIVQMATRNIQQLERQKEELRKWNMELESILGKKRSVTWRRIRLRVANPTSGVDSMLEVLKCLKSLGLKTRNIQSFFSPYEFSAEVEIESKIGATVLEAAMQETLYEVERKLLSSVPGR</sequence>
<dbReference type="InterPro" id="IPR044658">
    <property type="entry name" value="bHLH92/bHLH041-like"/>
</dbReference>
<keyword evidence="3" id="KW-0238">DNA-binding</keyword>
<evidence type="ECO:0000256" key="1">
    <source>
        <dbReference type="ARBA" id="ARBA00004123"/>
    </source>
</evidence>
<dbReference type="SUPFAM" id="SSF47459">
    <property type="entry name" value="HLH, helix-loop-helix DNA-binding domain"/>
    <property type="match status" value="1"/>
</dbReference>
<dbReference type="Pfam" id="PF00010">
    <property type="entry name" value="HLH"/>
    <property type="match status" value="1"/>
</dbReference>
<organism evidence="8 9">
    <name type="scientific">Rosa chinensis</name>
    <name type="common">China rose</name>
    <dbReference type="NCBI Taxonomy" id="74649"/>
    <lineage>
        <taxon>Eukaryota</taxon>
        <taxon>Viridiplantae</taxon>
        <taxon>Streptophyta</taxon>
        <taxon>Embryophyta</taxon>
        <taxon>Tracheophyta</taxon>
        <taxon>Spermatophyta</taxon>
        <taxon>Magnoliopsida</taxon>
        <taxon>eudicotyledons</taxon>
        <taxon>Gunneridae</taxon>
        <taxon>Pentapetalae</taxon>
        <taxon>rosids</taxon>
        <taxon>fabids</taxon>
        <taxon>Rosales</taxon>
        <taxon>Rosaceae</taxon>
        <taxon>Rosoideae</taxon>
        <taxon>Rosoideae incertae sedis</taxon>
        <taxon>Rosa</taxon>
    </lineage>
</organism>
<gene>
    <name evidence="8" type="ORF">RchiOBHm_Chr4g0390311</name>
</gene>
<dbReference type="SMART" id="SM00353">
    <property type="entry name" value="HLH"/>
    <property type="match status" value="1"/>
</dbReference>
<dbReference type="PANTHER" id="PTHR46665">
    <property type="entry name" value="TRANSCRIPTION FACTOR BHLH041-RELATED-RELATED"/>
    <property type="match status" value="1"/>
</dbReference>
<dbReference type="InterPro" id="IPR036638">
    <property type="entry name" value="HLH_DNA-bd_sf"/>
</dbReference>
<dbReference type="InterPro" id="IPR011598">
    <property type="entry name" value="bHLH_dom"/>
</dbReference>
<comment type="caution">
    <text evidence="8">The sequence shown here is derived from an EMBL/GenBank/DDBJ whole genome shotgun (WGS) entry which is preliminary data.</text>
</comment>
<dbReference type="GO" id="GO:0005634">
    <property type="term" value="C:nucleus"/>
    <property type="evidence" value="ECO:0007669"/>
    <property type="project" value="UniProtKB-SubCell"/>
</dbReference>
<protein>
    <submittedName>
        <fullName evidence="8">Putative transcription factor bHLH family</fullName>
    </submittedName>
</protein>
<feature type="domain" description="BHLH" evidence="7">
    <location>
        <begin position="108"/>
        <end position="157"/>
    </location>
</feature>
<dbReference type="Proteomes" id="UP000238479">
    <property type="component" value="Chromosome 4"/>
</dbReference>
<dbReference type="STRING" id="74649.A0A2P6QQ86"/>
<dbReference type="PANTHER" id="PTHR46665:SF6">
    <property type="entry name" value="TRANSCRIPTION FACTOR BHLH92"/>
    <property type="match status" value="1"/>
</dbReference>
<keyword evidence="2" id="KW-0805">Transcription regulation</keyword>
<dbReference type="Gramene" id="PRQ36336">
    <property type="protein sequence ID" value="PRQ36336"/>
    <property type="gene ID" value="RchiOBHm_Chr4g0390311"/>
</dbReference>
<evidence type="ECO:0000256" key="3">
    <source>
        <dbReference type="ARBA" id="ARBA00023125"/>
    </source>
</evidence>
<evidence type="ECO:0000256" key="2">
    <source>
        <dbReference type="ARBA" id="ARBA00023015"/>
    </source>
</evidence>
<keyword evidence="4" id="KW-0804">Transcription</keyword>
<evidence type="ECO:0000313" key="9">
    <source>
        <dbReference type="Proteomes" id="UP000238479"/>
    </source>
</evidence>
<dbReference type="OMA" id="NMNKRMV"/>
<keyword evidence="6" id="KW-0175">Coiled coil</keyword>
<dbReference type="CDD" id="cd11393">
    <property type="entry name" value="bHLH_AtbHLH_like"/>
    <property type="match status" value="1"/>
</dbReference>
<dbReference type="Gene3D" id="4.10.280.10">
    <property type="entry name" value="Helix-loop-helix DNA-binding domain"/>
    <property type="match status" value="1"/>
</dbReference>
<dbReference type="PROSITE" id="PS50888">
    <property type="entry name" value="BHLH"/>
    <property type="match status" value="1"/>
</dbReference>
<evidence type="ECO:0000313" key="8">
    <source>
        <dbReference type="EMBL" id="PRQ36336.1"/>
    </source>
</evidence>
<evidence type="ECO:0000256" key="4">
    <source>
        <dbReference type="ARBA" id="ARBA00023163"/>
    </source>
</evidence>
<feature type="coiled-coil region" evidence="6">
    <location>
        <begin position="147"/>
        <end position="177"/>
    </location>
</feature>
<accession>A0A2P6QQ86</accession>
<dbReference type="GO" id="GO:0046983">
    <property type="term" value="F:protein dimerization activity"/>
    <property type="evidence" value="ECO:0007669"/>
    <property type="project" value="InterPro"/>
</dbReference>
<proteinExistence type="predicted"/>
<dbReference type="EMBL" id="PDCK01000042">
    <property type="protein sequence ID" value="PRQ36336.1"/>
    <property type="molecule type" value="Genomic_DNA"/>
</dbReference>
<evidence type="ECO:0000259" key="7">
    <source>
        <dbReference type="PROSITE" id="PS50888"/>
    </source>
</evidence>
<dbReference type="AlphaFoldDB" id="A0A2P6QQ86"/>
<dbReference type="GO" id="GO:0003677">
    <property type="term" value="F:DNA binding"/>
    <property type="evidence" value="ECO:0007669"/>
    <property type="project" value="UniProtKB-KW"/>
</dbReference>
<dbReference type="InterPro" id="IPR045239">
    <property type="entry name" value="bHLH95_bHLH"/>
</dbReference>
<keyword evidence="5" id="KW-0539">Nucleus</keyword>